<protein>
    <submittedName>
        <fullName evidence="9">LPXTG cell wall anchor domain-containing protein</fullName>
    </submittedName>
</protein>
<accession>A0A949JGQ8</accession>
<dbReference type="AlphaFoldDB" id="A0A949JGQ8"/>
<feature type="signal peptide" evidence="7">
    <location>
        <begin position="1"/>
        <end position="35"/>
    </location>
</feature>
<evidence type="ECO:0000256" key="7">
    <source>
        <dbReference type="SAM" id="SignalP"/>
    </source>
</evidence>
<dbReference type="NCBIfam" id="TIGR01167">
    <property type="entry name" value="LPXTG_anchor"/>
    <property type="match status" value="1"/>
</dbReference>
<dbReference type="NCBIfam" id="NF041527">
    <property type="entry name" value="SCO1860_LAETG"/>
    <property type="match status" value="1"/>
</dbReference>
<comment type="caution">
    <text evidence="9">The sequence shown here is derived from an EMBL/GenBank/DDBJ whole genome shotgun (WGS) entry which is preliminary data.</text>
</comment>
<dbReference type="EMBL" id="JAELVF020000001">
    <property type="protein sequence ID" value="MBU7599702.1"/>
    <property type="molecule type" value="Genomic_DNA"/>
</dbReference>
<gene>
    <name evidence="9" type="ORF">JGS22_019255</name>
</gene>
<evidence type="ECO:0000313" key="9">
    <source>
        <dbReference type="EMBL" id="MBU7599702.1"/>
    </source>
</evidence>
<keyword evidence="6" id="KW-1133">Transmembrane helix</keyword>
<keyword evidence="6" id="KW-0472">Membrane</keyword>
<feature type="chain" id="PRO_5037637788" evidence="7">
    <location>
        <begin position="36"/>
        <end position="330"/>
    </location>
</feature>
<feature type="domain" description="Gram-positive cocci surface proteins LPxTG" evidence="8">
    <location>
        <begin position="296"/>
        <end position="330"/>
    </location>
</feature>
<reference evidence="9" key="1">
    <citation type="submission" date="2021-06" db="EMBL/GenBank/DDBJ databases">
        <title>Sequencing of actinobacteria type strains.</title>
        <authorList>
            <person name="Nguyen G.-S."/>
            <person name="Wentzel A."/>
        </authorList>
    </citation>
    <scope>NUCLEOTIDE SEQUENCE</scope>
    <source>
        <strain evidence="9">P38-E01</strain>
    </source>
</reference>
<organism evidence="9 10">
    <name type="scientific">Streptomyces tardus</name>
    <dbReference type="NCBI Taxonomy" id="2780544"/>
    <lineage>
        <taxon>Bacteria</taxon>
        <taxon>Bacillati</taxon>
        <taxon>Actinomycetota</taxon>
        <taxon>Actinomycetes</taxon>
        <taxon>Kitasatosporales</taxon>
        <taxon>Streptomycetaceae</taxon>
        <taxon>Streptomyces</taxon>
    </lineage>
</organism>
<evidence type="ECO:0000256" key="1">
    <source>
        <dbReference type="ARBA" id="ARBA00022512"/>
    </source>
</evidence>
<feature type="compositionally biased region" description="Basic and acidic residues" evidence="5">
    <location>
        <begin position="246"/>
        <end position="287"/>
    </location>
</feature>
<keyword evidence="2" id="KW-0964">Secreted</keyword>
<keyword evidence="1" id="KW-0134">Cell wall</keyword>
<dbReference type="NCBIfam" id="NF041528">
    <property type="entry name" value="strep_LAETG"/>
    <property type="match status" value="1"/>
</dbReference>
<proteinExistence type="predicted"/>
<dbReference type="PROSITE" id="PS50847">
    <property type="entry name" value="GRAM_POS_ANCHORING"/>
    <property type="match status" value="1"/>
</dbReference>
<evidence type="ECO:0000256" key="6">
    <source>
        <dbReference type="SAM" id="Phobius"/>
    </source>
</evidence>
<evidence type="ECO:0000256" key="5">
    <source>
        <dbReference type="SAM" id="MobiDB-lite"/>
    </source>
</evidence>
<keyword evidence="3 7" id="KW-0732">Signal</keyword>
<feature type="transmembrane region" description="Helical" evidence="6">
    <location>
        <begin position="307"/>
        <end position="325"/>
    </location>
</feature>
<evidence type="ECO:0000256" key="2">
    <source>
        <dbReference type="ARBA" id="ARBA00022525"/>
    </source>
</evidence>
<name>A0A949JGQ8_9ACTN</name>
<evidence type="ECO:0000256" key="4">
    <source>
        <dbReference type="ARBA" id="ARBA00023088"/>
    </source>
</evidence>
<keyword evidence="10" id="KW-1185">Reference proteome</keyword>
<evidence type="ECO:0000259" key="8">
    <source>
        <dbReference type="PROSITE" id="PS50847"/>
    </source>
</evidence>
<dbReference type="Proteomes" id="UP000694501">
    <property type="component" value="Unassembled WGS sequence"/>
</dbReference>
<evidence type="ECO:0000256" key="3">
    <source>
        <dbReference type="ARBA" id="ARBA00022729"/>
    </source>
</evidence>
<keyword evidence="4" id="KW-0572">Peptidoglycan-anchor</keyword>
<feature type="region of interest" description="Disordered" evidence="5">
    <location>
        <begin position="239"/>
        <end position="308"/>
    </location>
</feature>
<evidence type="ECO:0000313" key="10">
    <source>
        <dbReference type="Proteomes" id="UP000694501"/>
    </source>
</evidence>
<dbReference type="InterPro" id="IPR048202">
    <property type="entry name" value="SCO1860-like"/>
</dbReference>
<dbReference type="InterPro" id="IPR019931">
    <property type="entry name" value="LPXTG_anchor"/>
</dbReference>
<sequence>MASNPRGSSTTVSKAVFTVLTATALLAAAAAPASATDSGADPGRASASVLRAALDVGLLNKTVHVPLSLTLNEVTVPDGGREKADRTALTAHLDGVDKGRPFSVLRADVARTTATVDKKSAEAEVELLKTRVHVPGLPLLSLIEVDAVTARAHCAVGERPVAEANPLTTVKLLGRRTTLSSSGPTHLKVPGVGEVKLELARTETTSRTAAASALDLSVSVNPLNLNVAEVEGRVTLAEASCRTPRAAKEVTTEEKPEKPQKQAPEQEKGAAPQTERRATEQTSAEERKDEEESPRLAATGGDSRTPYLLGSGAALFAIGGTLLLARRRRA</sequence>
<keyword evidence="6" id="KW-0812">Transmembrane</keyword>